<evidence type="ECO:0000313" key="8">
    <source>
        <dbReference type="Proteomes" id="UP000285970"/>
    </source>
</evidence>
<dbReference type="Gene3D" id="2.60.40.10">
    <property type="entry name" value="Immunoglobulins"/>
    <property type="match status" value="2"/>
</dbReference>
<sequence length="1594" mass="161618">MTTSSLARARRYISGAVALTLAVSLGIGVAPAASAEQPTRTPSVVSSSSPSPTSTSSPSPSPTKAAIASPTPARTSTPSAGPTKTATPSPTPSRTPTPTPSPTKVATPSPTLSPTPTGAPQTLSISGRVLVPNGSTLPTSGVTIRAYASGDLWNQVASTTAASTGKYTLAGLAAGSYVIQFDVDPGSGLLDEWYSDKSDRYSADRVELLPGANRTGVDVTLAKAASISGVVTVPRGTPGGASSVFVAAYDATQNWLGSTSVSEDGSYAVGSLPAGAVLLQFSGSSDSGLVDEWFDDEAAFSSADAITLVAGEKRTGINATLATGAVITGRVSVPNGITIDDWTIRVSAYAEGQNWVRDAYVSRDGTYRLKGLRAGDYRLRFDADNASGLLDEWYDDAGNYTSAKPVTVATGATRSGIDATLARGASLSGRVTVPSGSSPSDVSIQVYDATQSTVAYANVAVDGTYSVGGLPSGSVRVYFSAMSPSSLRSEWWNDKPDFASATPVDLTPGQKRTGINATLTTGASIAGRVTAPAGSSLFGGSVLLYTSEYASFRSTPIASDGSYAVTGLPAGTYRVKFQPPWNSALLPEWYDDAARYPDAVPITVTNGESLSDVNASLAVGGTITGTVTVPAGTPRSSNGVGIQVSAYLEGGGSSSWFSATVSADGTYALRGLPVGRYRVSFQAPDDWGLIDEYYDDATTYSESTPVPVGTSQTVSGVDAALAAGGSVAGRVTLPAGMTVDSMEYRVTAYGPQMSYVASAGLKSDGTYVLRGLPAGSYRLQFSSPHNSGVLSEWYTDKAEYWSADSLTLTAGQGLTNVNAALDRAGAVSGSVRDAAGAGVAGARVTIYARSGTTWVWRTSVTTNSTGAYTFSDLSPATYTLQFEPPTGSPLLGEWWKDTPDRTTATGFTLAAGQVRTSLATTLTSGATVTGTVRSADGAPLVGAQVRITNRAGADLGTADTDGAGVYVVRALPAGDVAVGVVGPSGLTYANGSEFPVATTFQTVSPGRSTTVDIRLAGRSISGFVTASDTGAAMSGGTVVLYSSTGAVGMPAPIGKTGAYVLRNIPRGTYTILVRPAGDTYAATWADGAPSAPEADYFSVGTASVKKNLTVLRAGSITGTLAPTQQSGSLSLWRAAGGTWTWVASNWTSPGQSFAFPGLAPGVYAVLASSGSNEDPTAAPGITVGAGAHVDVGTVTDVPAGSGGLRGTVTGITSVTNVYVYAESTDGRSYSASVQRTMDKTYAYSFPALKSGSYTVRIVTPSAPVAWFGGTSATARKVVVASGGAAIANVAVAAGKGSLVGTVTGADGAGVPGASVSLVEKRADGGYVDSKNVTTGADGRYSFPSMLAPGRTYTVSASRTTGIVAATVVARSGSQTQDMAFEAPARVKGVVVDAETGAPVAGTPVRIVRDGGSTGDLQTVTDSRGRYDLSDVPSGSYRVQAGASGSESVISDRTGSVFAPEWISDALTQGTATPLPVKAGSVVTAPTIRLSAGGVLTGRVKATLAGGENVWMTNVRVTVKTLGGSTVLTSALSSSGAPGAFAMVVPAGTYRVCASVPEWVPLHSRFDESCKSSTVTVTAGAVTSTANVALTERRD</sequence>
<dbReference type="InterPro" id="IPR051417">
    <property type="entry name" value="SDr/BOS_complex"/>
</dbReference>
<dbReference type="GO" id="GO:0005975">
    <property type="term" value="P:carbohydrate metabolic process"/>
    <property type="evidence" value="ECO:0007669"/>
    <property type="project" value="UniProtKB-ARBA"/>
</dbReference>
<accession>A0A3S3LDR3</accession>
<evidence type="ECO:0000256" key="3">
    <source>
        <dbReference type="ARBA" id="ARBA00022729"/>
    </source>
</evidence>
<evidence type="ECO:0000256" key="5">
    <source>
        <dbReference type="SAM" id="MobiDB-lite"/>
    </source>
</evidence>
<comment type="caution">
    <text evidence="7">The sequence shown here is derived from an EMBL/GenBank/DDBJ whole genome shotgun (WGS) entry which is preliminary data.</text>
</comment>
<dbReference type="SUPFAM" id="SSF49452">
    <property type="entry name" value="Starch-binding domain-like"/>
    <property type="match status" value="4"/>
</dbReference>
<name>A0A3S3LDR3_9MICO</name>
<evidence type="ECO:0000256" key="4">
    <source>
        <dbReference type="ARBA" id="ARBA00030238"/>
    </source>
</evidence>
<feature type="signal peptide" evidence="6">
    <location>
        <begin position="1"/>
        <end position="35"/>
    </location>
</feature>
<dbReference type="EMBL" id="RBZY01000031">
    <property type="protein sequence ID" value="RWR18394.1"/>
    <property type="molecule type" value="Genomic_DNA"/>
</dbReference>
<evidence type="ECO:0000256" key="1">
    <source>
        <dbReference type="ARBA" id="ARBA00000548"/>
    </source>
</evidence>
<dbReference type="InterPro" id="IPR008969">
    <property type="entry name" value="CarboxyPept-like_regulatory"/>
</dbReference>
<dbReference type="SUPFAM" id="SSF49464">
    <property type="entry name" value="Carboxypeptidase regulatory domain-like"/>
    <property type="match status" value="4"/>
</dbReference>
<feature type="compositionally biased region" description="Low complexity" evidence="5">
    <location>
        <begin position="102"/>
        <end position="116"/>
    </location>
</feature>
<protein>
    <recommendedName>
        <fullName evidence="2">alpha-amylase</fullName>
        <ecNumber evidence="2">3.2.1.1</ecNumber>
    </recommendedName>
    <alternativeName>
        <fullName evidence="4">1,4-alpha-D-glucan glucanohydrolase</fullName>
    </alternativeName>
</protein>
<gene>
    <name evidence="7" type="ORF">D8Y23_09910</name>
</gene>
<dbReference type="Pfam" id="PF13620">
    <property type="entry name" value="CarboxypepD_reg"/>
    <property type="match status" value="4"/>
</dbReference>
<dbReference type="InterPro" id="IPR013784">
    <property type="entry name" value="Carb-bd-like_fold"/>
</dbReference>
<dbReference type="SUPFAM" id="SSF49478">
    <property type="entry name" value="Cna protein B-type domain"/>
    <property type="match status" value="1"/>
</dbReference>
<dbReference type="OrthoDB" id="3771655at2"/>
<proteinExistence type="predicted"/>
<keyword evidence="3 6" id="KW-0732">Signal</keyword>
<feature type="chain" id="PRO_5039450332" description="alpha-amylase" evidence="6">
    <location>
        <begin position="36"/>
        <end position="1594"/>
    </location>
</feature>
<evidence type="ECO:0000313" key="7">
    <source>
        <dbReference type="EMBL" id="RWR18394.1"/>
    </source>
</evidence>
<dbReference type="InterPro" id="IPR013783">
    <property type="entry name" value="Ig-like_fold"/>
</dbReference>
<evidence type="ECO:0000256" key="2">
    <source>
        <dbReference type="ARBA" id="ARBA00012595"/>
    </source>
</evidence>
<reference evidence="7 8" key="1">
    <citation type="journal article" date="2018" name="Front. Microbiol.">
        <title>Novel Insights Into Bacterial Dimethylsulfoniopropionate Catabolism in the East China Sea.</title>
        <authorList>
            <person name="Liu J."/>
            <person name="Liu J."/>
            <person name="Zhang S.H."/>
            <person name="Liang J."/>
            <person name="Lin H."/>
            <person name="Song D."/>
            <person name="Yang G.P."/>
            <person name="Todd J.D."/>
            <person name="Zhang X.H."/>
        </authorList>
    </citation>
    <scope>NUCLEOTIDE SEQUENCE [LARGE SCALE GENOMIC DNA]</scope>
    <source>
        <strain evidence="7 8">ZYFD042</strain>
    </source>
</reference>
<organism evidence="7 8">
    <name type="scientific">Microbacterium enclense</name>
    <dbReference type="NCBI Taxonomy" id="993073"/>
    <lineage>
        <taxon>Bacteria</taxon>
        <taxon>Bacillati</taxon>
        <taxon>Actinomycetota</taxon>
        <taxon>Actinomycetes</taxon>
        <taxon>Micrococcales</taxon>
        <taxon>Microbacteriaceae</taxon>
        <taxon>Microbacterium</taxon>
    </lineage>
</organism>
<feature type="compositionally biased region" description="Low complexity" evidence="5">
    <location>
        <begin position="38"/>
        <end position="88"/>
    </location>
</feature>
<evidence type="ECO:0000256" key="6">
    <source>
        <dbReference type="SAM" id="SignalP"/>
    </source>
</evidence>
<dbReference type="GO" id="GO:0030246">
    <property type="term" value="F:carbohydrate binding"/>
    <property type="evidence" value="ECO:0007669"/>
    <property type="project" value="InterPro"/>
</dbReference>
<comment type="catalytic activity">
    <reaction evidence="1">
        <text>Endohydrolysis of (1-&gt;4)-alpha-D-glucosidic linkages in polysaccharides containing three or more (1-&gt;4)-alpha-linked D-glucose units.</text>
        <dbReference type="EC" id="3.2.1.1"/>
    </reaction>
</comment>
<feature type="region of interest" description="Disordered" evidence="5">
    <location>
        <begin position="32"/>
        <end position="126"/>
    </location>
</feature>
<dbReference type="PANTHER" id="PTHR23303">
    <property type="entry name" value="CARBOXYPEPTIDASE REGULATORY REGION-CONTAINING"/>
    <property type="match status" value="1"/>
</dbReference>
<dbReference type="Gene3D" id="2.60.40.1120">
    <property type="entry name" value="Carboxypeptidase-like, regulatory domain"/>
    <property type="match status" value="4"/>
</dbReference>
<feature type="compositionally biased region" description="Pro residues" evidence="5">
    <location>
        <begin position="89"/>
        <end position="101"/>
    </location>
</feature>
<dbReference type="Proteomes" id="UP000285970">
    <property type="component" value="Unassembled WGS sequence"/>
</dbReference>
<dbReference type="GO" id="GO:0004556">
    <property type="term" value="F:alpha-amylase activity"/>
    <property type="evidence" value="ECO:0007669"/>
    <property type="project" value="UniProtKB-EC"/>
</dbReference>
<dbReference type="EC" id="3.2.1.1" evidence="2"/>